<dbReference type="AlphaFoldDB" id="A0ABD0M1A3"/>
<sequence>MPALCPSQIFLRHKLFHFNRKGSLPPRVSAIQSDFTSHRDKARVLHDARKAPSLKHGGPTTLRHLQFRCPSNAKTSAGVRHFAAKAKALAALVY</sequence>
<accession>A0ABD0M1A3</accession>
<keyword evidence="2" id="KW-1185">Reference proteome</keyword>
<evidence type="ECO:0000313" key="2">
    <source>
        <dbReference type="Proteomes" id="UP001519460"/>
    </source>
</evidence>
<gene>
    <name evidence="1" type="ORF">BaRGS_00002970</name>
</gene>
<dbReference type="Proteomes" id="UP001519460">
    <property type="component" value="Unassembled WGS sequence"/>
</dbReference>
<protein>
    <submittedName>
        <fullName evidence="1">Uncharacterized protein</fullName>
    </submittedName>
</protein>
<evidence type="ECO:0000313" key="1">
    <source>
        <dbReference type="EMBL" id="KAK7505699.1"/>
    </source>
</evidence>
<proteinExistence type="predicted"/>
<reference evidence="1 2" key="1">
    <citation type="journal article" date="2023" name="Sci. Data">
        <title>Genome assembly of the Korean intertidal mud-creeper Batillaria attramentaria.</title>
        <authorList>
            <person name="Patra A.K."/>
            <person name="Ho P.T."/>
            <person name="Jun S."/>
            <person name="Lee S.J."/>
            <person name="Kim Y."/>
            <person name="Won Y.J."/>
        </authorList>
    </citation>
    <scope>NUCLEOTIDE SEQUENCE [LARGE SCALE GENOMIC DNA]</scope>
    <source>
        <strain evidence="1">Wonlab-2016</strain>
    </source>
</reference>
<organism evidence="1 2">
    <name type="scientific">Batillaria attramentaria</name>
    <dbReference type="NCBI Taxonomy" id="370345"/>
    <lineage>
        <taxon>Eukaryota</taxon>
        <taxon>Metazoa</taxon>
        <taxon>Spiralia</taxon>
        <taxon>Lophotrochozoa</taxon>
        <taxon>Mollusca</taxon>
        <taxon>Gastropoda</taxon>
        <taxon>Caenogastropoda</taxon>
        <taxon>Sorbeoconcha</taxon>
        <taxon>Cerithioidea</taxon>
        <taxon>Batillariidae</taxon>
        <taxon>Batillaria</taxon>
    </lineage>
</organism>
<name>A0ABD0M1A3_9CAEN</name>
<comment type="caution">
    <text evidence="1">The sequence shown here is derived from an EMBL/GenBank/DDBJ whole genome shotgun (WGS) entry which is preliminary data.</text>
</comment>
<dbReference type="EMBL" id="JACVVK020000009">
    <property type="protein sequence ID" value="KAK7505699.1"/>
    <property type="molecule type" value="Genomic_DNA"/>
</dbReference>